<feature type="domain" description="DUF6701" evidence="2">
    <location>
        <begin position="706"/>
        <end position="1295"/>
    </location>
</feature>
<name>A0A510I8Z8_9VIBR</name>
<gene>
    <name evidence="3" type="ORF">VroAM7_26900</name>
</gene>
<dbReference type="Pfam" id="PF20419">
    <property type="entry name" value="DUF6701"/>
    <property type="match status" value="1"/>
</dbReference>
<evidence type="ECO:0000313" key="4">
    <source>
        <dbReference type="Proteomes" id="UP000315115"/>
    </source>
</evidence>
<dbReference type="Proteomes" id="UP000315115">
    <property type="component" value="Chromosome 1"/>
</dbReference>
<feature type="signal peptide" evidence="1">
    <location>
        <begin position="1"/>
        <end position="22"/>
    </location>
</feature>
<accession>A0A510I8Z8</accession>
<evidence type="ECO:0000259" key="2">
    <source>
        <dbReference type="Pfam" id="PF20419"/>
    </source>
</evidence>
<dbReference type="InterPro" id="IPR046524">
    <property type="entry name" value="DUF6701"/>
</dbReference>
<reference evidence="4" key="1">
    <citation type="submission" date="2019-07" db="EMBL/GenBank/DDBJ databases">
        <title>Complete Genome Sequences of Vibrion rotiferianus strain AM7.</title>
        <authorList>
            <person name="Miyazaki K."/>
            <person name="Wiseschart A."/>
            <person name="Pootanakit K."/>
            <person name="Ishimori K."/>
            <person name="Kitahara K."/>
        </authorList>
    </citation>
    <scope>NUCLEOTIDE SEQUENCE [LARGE SCALE GENOMIC DNA]</scope>
    <source>
        <strain evidence="4">AM7</strain>
    </source>
</reference>
<dbReference type="EMBL" id="AP019798">
    <property type="protein sequence ID" value="BBL90037.1"/>
    <property type="molecule type" value="Genomic_DNA"/>
</dbReference>
<protein>
    <recommendedName>
        <fullName evidence="2">DUF6701 domain-containing protein</fullName>
    </recommendedName>
</protein>
<evidence type="ECO:0000256" key="1">
    <source>
        <dbReference type="SAM" id="SignalP"/>
    </source>
</evidence>
<organism evidence="3 4">
    <name type="scientific">Vibrio rotiferianus</name>
    <dbReference type="NCBI Taxonomy" id="190895"/>
    <lineage>
        <taxon>Bacteria</taxon>
        <taxon>Pseudomonadati</taxon>
        <taxon>Pseudomonadota</taxon>
        <taxon>Gammaproteobacteria</taxon>
        <taxon>Vibrionales</taxon>
        <taxon>Vibrionaceae</taxon>
        <taxon>Vibrio</taxon>
    </lineage>
</organism>
<sequence>MIKKISLALSTIMLLFSSFVDASINRDPQFEFGTVSADKCTVAGPSVTCDIEFQNSYSQPPLVFVMPTIDASRSNFDSKTTEYPSDLKIWSISSSKATIKQLLPPHRAACRYLKYNRKNDKWQCKNTGEKITYVDAPMNDIDYLVMEPGVIKFDSGAMLVAGKVSSKQTFSNKPNGTNNISKQVNFINFGLNTAFSQPPGVLVQIQTRNNMVGSQPLWLNTIALDPTRTGFSLIIDRSEVTKNAVLDQPEEVAFVAGYGEGFTQGRKFWLGNGSTRNTLSALNDNVIKPITEGCKQLSYFPVTGFKSAPVLLASKRTRNGNNGGWLRRCSVTKTSVALINEEDMDRDAERGHVVEPFSYFLFDKPPVDDVCALFPSPAQTWDTNSNAKLEMSNKALISGAKLSNGKRYVGFRQSEITMHNKASCDGLACLGDSGLRVQKQELESFRAPDRDDLKTVALWHEDREFNNNEVIGTLSVGHGTATFKSGTYWIGTIDVNNQGKIVIPAGEKVTIHAKKVYVSSGGSSIGEVDDAELIVLVHDSSDSIVQLSQNTVFTGLLYSETNVYLSNSSTVNGAITAKQILMSNGAKIIATDNHCFTPADNFEIDITPISQYALTCGVQQPNFVVTTTNDGAPQSASVTASVSEGASNFNIRVANGVGSGLYPHFITSASQETLGKLELVIELRDASKVVLDKEYELTIFVDDDTAKTKTVKFKYVPYMFDTPDLSVIAGKEYQVTTKVLACKESTQTTVSTYSGTPEVTLDLEAPSDGNKDKDSILTYSPSFSSSDAGVKASAFTIRESGKFIVKLTDSNFVCDPNFAEKCPIDEGDGTTTPVVLNGSFAVNARPWTIAACDIQSKEGGVSNPATTDGKEYFIPAAENFTVTYKPIVYSDKAARGEVDKCNNSTTTNYYSSTGNSAPLNVAFDVEYPKGGKLANLSEENEFDGKSTFSKSEAKSGKKVEYQWYEVGSLNLTTSADYLGEALEEDSSIIGRFYPKFFKIFTTQWVYPSSQTFIYMNQPFEQVRYDVEALNASEDAISNYAAFSKHAQFNIAQLTDYPGRFVSPAANSGTWSVIEGKSIGSFTIDDSSTTSCRNASNEVVNTCWLKGTGTKYPDGPFNMLSGSASNIGLVYTDNTDPVEFISGKNGAPNSNILTQPKMIFGRVTLADISGQQEATLSVPYAIEYWNGSRFSVNNLDSATPVKNAIASQNVIWHRDDSNCDIAVSGAGNVKDGEANVAANQVKSPCKSIGRQQSQVWLDVQPWLNFDWDDDDAEEKPSSVLTFGINRGNDRVIYRGEPGLTGGN</sequence>
<dbReference type="RefSeq" id="WP_143692998.1">
    <property type="nucleotide sequence ID" value="NZ_AP019798.1"/>
</dbReference>
<evidence type="ECO:0000313" key="3">
    <source>
        <dbReference type="EMBL" id="BBL90037.1"/>
    </source>
</evidence>
<proteinExistence type="predicted"/>
<keyword evidence="1" id="KW-0732">Signal</keyword>
<feature type="chain" id="PRO_5022005859" description="DUF6701 domain-containing protein" evidence="1">
    <location>
        <begin position="23"/>
        <end position="1302"/>
    </location>
</feature>